<keyword evidence="2" id="KW-1185">Reference proteome</keyword>
<name>A0AAV9ISS0_CYACA</name>
<dbReference type="EMBL" id="JANCYW010000004">
    <property type="protein sequence ID" value="KAK4535135.1"/>
    <property type="molecule type" value="Genomic_DNA"/>
</dbReference>
<comment type="caution">
    <text evidence="1">The sequence shown here is derived from an EMBL/GenBank/DDBJ whole genome shotgun (WGS) entry which is preliminary data.</text>
</comment>
<gene>
    <name evidence="1" type="ORF">CDCA_CDCA04G1160</name>
</gene>
<organism evidence="1 2">
    <name type="scientific">Cyanidium caldarium</name>
    <name type="common">Red alga</name>
    <dbReference type="NCBI Taxonomy" id="2771"/>
    <lineage>
        <taxon>Eukaryota</taxon>
        <taxon>Rhodophyta</taxon>
        <taxon>Bangiophyceae</taxon>
        <taxon>Cyanidiales</taxon>
        <taxon>Cyanidiaceae</taxon>
        <taxon>Cyanidium</taxon>
    </lineage>
</organism>
<dbReference type="Proteomes" id="UP001301350">
    <property type="component" value="Unassembled WGS sequence"/>
</dbReference>
<dbReference type="AlphaFoldDB" id="A0AAV9ISS0"/>
<sequence>MPRGIRVLEAVLGPGRRTLNVILRHAPRFIAEELHVTISMSGPFSSAMEPIAPSAVDQWHQELAGLPTQTDDDLAINFSEPPPDTETSTVIPVRLRCTCGTGEVRLHIAEHDACITVPVRVLHPTTPEAANAPESVLYEVALEPLCRRQPPIRVIRPQGDDILGR</sequence>
<protein>
    <submittedName>
        <fullName evidence="1">Uncharacterized protein</fullName>
    </submittedName>
</protein>
<evidence type="ECO:0000313" key="2">
    <source>
        <dbReference type="Proteomes" id="UP001301350"/>
    </source>
</evidence>
<accession>A0AAV9ISS0</accession>
<evidence type="ECO:0000313" key="1">
    <source>
        <dbReference type="EMBL" id="KAK4535135.1"/>
    </source>
</evidence>
<reference evidence="1 2" key="1">
    <citation type="submission" date="2022-07" db="EMBL/GenBank/DDBJ databases">
        <title>Genome-wide signatures of adaptation to extreme environments.</title>
        <authorList>
            <person name="Cho C.H."/>
            <person name="Yoon H.S."/>
        </authorList>
    </citation>
    <scope>NUCLEOTIDE SEQUENCE [LARGE SCALE GENOMIC DNA]</scope>
    <source>
        <strain evidence="1 2">DBV 063 E5</strain>
    </source>
</reference>
<proteinExistence type="predicted"/>